<organism evidence="4 5">
    <name type="scientific">Mariniflexile ostreae</name>
    <dbReference type="NCBI Taxonomy" id="1520892"/>
    <lineage>
        <taxon>Bacteria</taxon>
        <taxon>Pseudomonadati</taxon>
        <taxon>Bacteroidota</taxon>
        <taxon>Flavobacteriia</taxon>
        <taxon>Flavobacteriales</taxon>
        <taxon>Flavobacteriaceae</taxon>
        <taxon>Mariniflexile</taxon>
    </lineage>
</organism>
<evidence type="ECO:0000313" key="4">
    <source>
        <dbReference type="EMBL" id="MFB9055175.1"/>
    </source>
</evidence>
<dbReference type="CDD" id="cd04301">
    <property type="entry name" value="NAT_SF"/>
    <property type="match status" value="1"/>
</dbReference>
<gene>
    <name evidence="4" type="ORF">ACFFU9_00325</name>
</gene>
<protein>
    <submittedName>
        <fullName evidence="4">GNAT family N-acetyltransferase</fullName>
        <ecNumber evidence="4">2.3.-.-</ecNumber>
    </submittedName>
</protein>
<keyword evidence="2 4" id="KW-0012">Acyltransferase</keyword>
<proteinExistence type="predicted"/>
<feature type="domain" description="N-acetyltransferase" evidence="3">
    <location>
        <begin position="3"/>
        <end position="161"/>
    </location>
</feature>
<dbReference type="EC" id="2.3.-.-" evidence="4"/>
<dbReference type="PROSITE" id="PS51186">
    <property type="entry name" value="GNAT"/>
    <property type="match status" value="1"/>
</dbReference>
<dbReference type="Pfam" id="PF00583">
    <property type="entry name" value="Acetyltransf_1"/>
    <property type="match status" value="1"/>
</dbReference>
<dbReference type="RefSeq" id="WP_379859362.1">
    <property type="nucleotide sequence ID" value="NZ_JBHMFC010000001.1"/>
</dbReference>
<dbReference type="PANTHER" id="PTHR10545:SF29">
    <property type="entry name" value="GH14572P-RELATED"/>
    <property type="match status" value="1"/>
</dbReference>
<dbReference type="InterPro" id="IPR016181">
    <property type="entry name" value="Acyl_CoA_acyltransferase"/>
</dbReference>
<dbReference type="SUPFAM" id="SSF55729">
    <property type="entry name" value="Acyl-CoA N-acyltransferases (Nat)"/>
    <property type="match status" value="1"/>
</dbReference>
<dbReference type="Proteomes" id="UP001589585">
    <property type="component" value="Unassembled WGS sequence"/>
</dbReference>
<name>A0ABV5F6X9_9FLAO</name>
<dbReference type="GO" id="GO:0016746">
    <property type="term" value="F:acyltransferase activity"/>
    <property type="evidence" value="ECO:0007669"/>
    <property type="project" value="UniProtKB-KW"/>
</dbReference>
<sequence length="162" mass="18510">MDFVIRKAKTEDMPQVFSLIKQLADFEKESDAVIITINDLIKDGFGAQPAFFCFVAEINNKIEGIALGFNRYSTWKGKILHLEDLIVNQDLRGSGMGTALLNQVITYGHTLGVKRISWEVLDWNTAAIDFYKQKGAHIMDDWRVVHINEEGIENYMSRLKNK</sequence>
<dbReference type="InterPro" id="IPR000182">
    <property type="entry name" value="GNAT_dom"/>
</dbReference>
<accession>A0ABV5F6X9</accession>
<evidence type="ECO:0000256" key="2">
    <source>
        <dbReference type="ARBA" id="ARBA00023315"/>
    </source>
</evidence>
<dbReference type="PANTHER" id="PTHR10545">
    <property type="entry name" value="DIAMINE N-ACETYLTRANSFERASE"/>
    <property type="match status" value="1"/>
</dbReference>
<dbReference type="EMBL" id="JBHMFC010000001">
    <property type="protein sequence ID" value="MFB9055175.1"/>
    <property type="molecule type" value="Genomic_DNA"/>
</dbReference>
<comment type="caution">
    <text evidence="4">The sequence shown here is derived from an EMBL/GenBank/DDBJ whole genome shotgun (WGS) entry which is preliminary data.</text>
</comment>
<reference evidence="4 5" key="1">
    <citation type="submission" date="2024-09" db="EMBL/GenBank/DDBJ databases">
        <authorList>
            <person name="Sun Q."/>
            <person name="Mori K."/>
        </authorList>
    </citation>
    <scope>NUCLEOTIDE SEQUENCE [LARGE SCALE GENOMIC DNA]</scope>
    <source>
        <strain evidence="4 5">CECT 8622</strain>
    </source>
</reference>
<evidence type="ECO:0000256" key="1">
    <source>
        <dbReference type="ARBA" id="ARBA00022679"/>
    </source>
</evidence>
<evidence type="ECO:0000313" key="5">
    <source>
        <dbReference type="Proteomes" id="UP001589585"/>
    </source>
</evidence>
<keyword evidence="5" id="KW-1185">Reference proteome</keyword>
<dbReference type="Gene3D" id="3.40.630.30">
    <property type="match status" value="1"/>
</dbReference>
<keyword evidence="1 4" id="KW-0808">Transferase</keyword>
<dbReference type="InterPro" id="IPR051016">
    <property type="entry name" value="Diverse_Substrate_AcTransf"/>
</dbReference>
<evidence type="ECO:0000259" key="3">
    <source>
        <dbReference type="PROSITE" id="PS51186"/>
    </source>
</evidence>